<evidence type="ECO:0000256" key="2">
    <source>
        <dbReference type="ARBA" id="ARBA00023180"/>
    </source>
</evidence>
<accession>A0ABV0UNT5</accession>
<dbReference type="EMBL" id="JAHRIQ010073422">
    <property type="protein sequence ID" value="MEQ2245482.1"/>
    <property type="molecule type" value="Genomic_DNA"/>
</dbReference>
<evidence type="ECO:0000259" key="3">
    <source>
        <dbReference type="PROSITE" id="PS51233"/>
    </source>
</evidence>
<dbReference type="PROSITE" id="PS51233">
    <property type="entry name" value="VWFD"/>
    <property type="match status" value="1"/>
</dbReference>
<comment type="caution">
    <text evidence="4">The sequence shown here is derived from an EMBL/GenBank/DDBJ whole genome shotgun (WGS) entry which is preliminary data.</text>
</comment>
<evidence type="ECO:0000313" key="5">
    <source>
        <dbReference type="Proteomes" id="UP001482620"/>
    </source>
</evidence>
<feature type="domain" description="VWFD" evidence="3">
    <location>
        <begin position="12"/>
        <end position="155"/>
    </location>
</feature>
<keyword evidence="5" id="KW-1185">Reference proteome</keyword>
<organism evidence="4 5">
    <name type="scientific">Ilyodon furcidens</name>
    <name type="common">goldbreast splitfin</name>
    <dbReference type="NCBI Taxonomy" id="33524"/>
    <lineage>
        <taxon>Eukaryota</taxon>
        <taxon>Metazoa</taxon>
        <taxon>Chordata</taxon>
        <taxon>Craniata</taxon>
        <taxon>Vertebrata</taxon>
        <taxon>Euteleostomi</taxon>
        <taxon>Actinopterygii</taxon>
        <taxon>Neopterygii</taxon>
        <taxon>Teleostei</taxon>
        <taxon>Neoteleostei</taxon>
        <taxon>Acanthomorphata</taxon>
        <taxon>Ovalentaria</taxon>
        <taxon>Atherinomorphae</taxon>
        <taxon>Cyprinodontiformes</taxon>
        <taxon>Goodeidae</taxon>
        <taxon>Ilyodon</taxon>
    </lineage>
</organism>
<protein>
    <recommendedName>
        <fullName evidence="3">VWFD domain-containing protein</fullName>
    </recommendedName>
</protein>
<reference evidence="4 5" key="1">
    <citation type="submission" date="2021-06" db="EMBL/GenBank/DDBJ databases">
        <authorList>
            <person name="Palmer J.M."/>
        </authorList>
    </citation>
    <scope>NUCLEOTIDE SEQUENCE [LARGE SCALE GENOMIC DNA]</scope>
    <source>
        <strain evidence="5">if_2019</strain>
        <tissue evidence="4">Muscle</tissue>
    </source>
</reference>
<dbReference type="Pfam" id="PF00094">
    <property type="entry name" value="VWD"/>
    <property type="match status" value="1"/>
</dbReference>
<sequence length="155" mass="17857">MDGCCETWRRDSCCERYGDPHYIFFNSIPYDFLEDCTYILVEEQSPRHHQTIVVDNFCILGLKGSCVKDVTVKYQNTAKLSINYFAVAIEATLNNETVQPPYEKDGMRFETTSYEVFIYLPEICSSVSLSPSFFLVVNFAMEHFVNNTQGQCGMF</sequence>
<proteinExistence type="predicted"/>
<name>A0ABV0UNT5_9TELE</name>
<gene>
    <name evidence="4" type="ORF">ILYODFUR_028528</name>
</gene>
<evidence type="ECO:0000256" key="1">
    <source>
        <dbReference type="ARBA" id="ARBA00023157"/>
    </source>
</evidence>
<dbReference type="Proteomes" id="UP001482620">
    <property type="component" value="Unassembled WGS sequence"/>
</dbReference>
<keyword evidence="1" id="KW-1015">Disulfide bond</keyword>
<dbReference type="PANTHER" id="PTHR11339:SF410">
    <property type="entry name" value="INTESTINAL MUCIN-LIKE PROTEIN"/>
    <property type="match status" value="1"/>
</dbReference>
<evidence type="ECO:0000313" key="4">
    <source>
        <dbReference type="EMBL" id="MEQ2245482.1"/>
    </source>
</evidence>
<dbReference type="InterPro" id="IPR001846">
    <property type="entry name" value="VWF_type-D"/>
</dbReference>
<dbReference type="InterPro" id="IPR050780">
    <property type="entry name" value="Mucin_vWF_Thrombospondin_sf"/>
</dbReference>
<dbReference type="PANTHER" id="PTHR11339">
    <property type="entry name" value="EXTRACELLULAR MATRIX GLYCOPROTEIN RELATED"/>
    <property type="match status" value="1"/>
</dbReference>
<keyword evidence="2" id="KW-0325">Glycoprotein</keyword>